<keyword evidence="2" id="KW-0560">Oxidoreductase</keyword>
<evidence type="ECO:0000313" key="2">
    <source>
        <dbReference type="EMBL" id="GFN76122.1"/>
    </source>
</evidence>
<accession>A0AAV3Y193</accession>
<protein>
    <submittedName>
        <fullName evidence="2">Ectoine dioxygenase-like</fullName>
    </submittedName>
</protein>
<feature type="region of interest" description="Disordered" evidence="1">
    <location>
        <begin position="92"/>
        <end position="215"/>
    </location>
</feature>
<keyword evidence="3" id="KW-1185">Reference proteome</keyword>
<sequence length="215" mass="23247">MATLTRYVHDGKELEVTEAMKKDYETDGFIIVRNLLCQEELSILEESLQGPGSLTTYAYGNDDGEGKKAKMCLWNHPGDDVTGALARARKLAHTAEEQGQVTSHRGVEDSDVNEDGDNGNYHDGDSDVNEDGDNGNYDDGDSAVNDDGDNGNYDDSDSDFNEDGDNGNYDDGDSDFNDDGDNGNYDGSDSDVIEDGDNGIYDDGDSDFNEDGDNG</sequence>
<dbReference type="GO" id="GO:0051213">
    <property type="term" value="F:dioxygenase activity"/>
    <property type="evidence" value="ECO:0007669"/>
    <property type="project" value="UniProtKB-KW"/>
</dbReference>
<comment type="caution">
    <text evidence="2">The sequence shown here is derived from an EMBL/GenBank/DDBJ whole genome shotgun (WGS) entry which is preliminary data.</text>
</comment>
<keyword evidence="2" id="KW-0223">Dioxygenase</keyword>
<evidence type="ECO:0000256" key="1">
    <source>
        <dbReference type="SAM" id="MobiDB-lite"/>
    </source>
</evidence>
<reference evidence="2 3" key="1">
    <citation type="journal article" date="2021" name="Elife">
        <title>Chloroplast acquisition without the gene transfer in kleptoplastic sea slugs, Plakobranchus ocellatus.</title>
        <authorList>
            <person name="Maeda T."/>
            <person name="Takahashi S."/>
            <person name="Yoshida T."/>
            <person name="Shimamura S."/>
            <person name="Takaki Y."/>
            <person name="Nagai Y."/>
            <person name="Toyoda A."/>
            <person name="Suzuki Y."/>
            <person name="Arimoto A."/>
            <person name="Ishii H."/>
            <person name="Satoh N."/>
            <person name="Nishiyama T."/>
            <person name="Hasebe M."/>
            <person name="Maruyama T."/>
            <person name="Minagawa J."/>
            <person name="Obokata J."/>
            <person name="Shigenobu S."/>
        </authorList>
    </citation>
    <scope>NUCLEOTIDE SEQUENCE [LARGE SCALE GENOMIC DNA]</scope>
</reference>
<organism evidence="2 3">
    <name type="scientific">Plakobranchus ocellatus</name>
    <dbReference type="NCBI Taxonomy" id="259542"/>
    <lineage>
        <taxon>Eukaryota</taxon>
        <taxon>Metazoa</taxon>
        <taxon>Spiralia</taxon>
        <taxon>Lophotrochozoa</taxon>
        <taxon>Mollusca</taxon>
        <taxon>Gastropoda</taxon>
        <taxon>Heterobranchia</taxon>
        <taxon>Euthyneura</taxon>
        <taxon>Panpulmonata</taxon>
        <taxon>Sacoglossa</taxon>
        <taxon>Placobranchoidea</taxon>
        <taxon>Plakobranchidae</taxon>
        <taxon>Plakobranchus</taxon>
    </lineage>
</organism>
<name>A0AAV3Y193_9GAST</name>
<feature type="compositionally biased region" description="Acidic residues" evidence="1">
    <location>
        <begin position="126"/>
        <end position="181"/>
    </location>
</feature>
<dbReference type="EMBL" id="BLXT01000362">
    <property type="protein sequence ID" value="GFN76122.1"/>
    <property type="molecule type" value="Genomic_DNA"/>
</dbReference>
<dbReference type="Proteomes" id="UP000735302">
    <property type="component" value="Unassembled WGS sequence"/>
</dbReference>
<proteinExistence type="predicted"/>
<dbReference type="AlphaFoldDB" id="A0AAV3Y193"/>
<feature type="compositionally biased region" description="Acidic residues" evidence="1">
    <location>
        <begin position="188"/>
        <end position="215"/>
    </location>
</feature>
<dbReference type="Gene3D" id="2.60.120.620">
    <property type="entry name" value="q2cbj1_9rhob like domain"/>
    <property type="match status" value="1"/>
</dbReference>
<evidence type="ECO:0000313" key="3">
    <source>
        <dbReference type="Proteomes" id="UP000735302"/>
    </source>
</evidence>
<gene>
    <name evidence="2" type="ORF">PoB_000262800</name>
</gene>